<dbReference type="PANTHER" id="PTHR42793:SF4">
    <property type="entry name" value="BLL6376 PROTEIN"/>
    <property type="match status" value="1"/>
</dbReference>
<dbReference type="InterPro" id="IPR032875">
    <property type="entry name" value="Succ_CoA_lig_flav_dom"/>
</dbReference>
<dbReference type="InterPro" id="IPR013815">
    <property type="entry name" value="ATP_grasp_subdomain_1"/>
</dbReference>
<protein>
    <submittedName>
        <fullName evidence="2">Acyl-CoA synthetase (NDP forming)</fullName>
    </submittedName>
</protein>
<dbReference type="Pfam" id="PF13549">
    <property type="entry name" value="ATP-grasp_5"/>
    <property type="match status" value="1"/>
</dbReference>
<evidence type="ECO:0000259" key="1">
    <source>
        <dbReference type="SMART" id="SM00881"/>
    </source>
</evidence>
<keyword evidence="3" id="KW-1185">Reference proteome</keyword>
<dbReference type="Gene3D" id="3.40.50.720">
    <property type="entry name" value="NAD(P)-binding Rossmann-like Domain"/>
    <property type="match status" value="1"/>
</dbReference>
<sequence>MPLQALPPAQVAALLEGVGVPQARSTTVDSVEDVAAAFTGLGVRPVVLKAGGLLHKTDAGGVVLGLRDAEAAAETAREMVAKVGPEAFPLLLQQQVSGLEILVGARRDPQLGAALVVGLGGVATEVHADVVTTMAPVSPAQALDALRRLRAWPLLDGFRGEAGRDVSALVDTIVAVSRLVEADPGIVELDLNPVMVGVEGHGVVVVDARIIRTDEPAPATRPRHDLDRMLRPEHVVVVGVSDDEHKVGARLFRYLDDHGFPGRLDAVHPSGGEIRGRRRYSSLAEVDGSPDLVCVTVPGRFVPDVARQAVEKKVGGVIVHSSDFAEVGDAGRAAQEELARILVEGGVPLAGPNDMGIVAPYRELTASISGGLEEELVKGGVALLSSSGALGSCLGTRLMGERIGLSYWIHAGNEADLVIADYLEWLAGDEETRSVALLLEDIKDGPRFIAAGRRMAEAGKPMFAYNMVRSDRGREAALSHTGAMVGSFAVREAVVEAAGMVSVPSLRVLEDAVALAAQEPLPAGDRLVAVTFSGGACSIIADEGEVAGIELPDLSEETRDAVRPHVPSYAAVRNPLDCSYQMITQPEAFERLLLALTERGEYDALLLQFTTNADPYAAKLAEKVVEMRRRLGIPLYISRFGGEQLAPNALAVYREAGVHVLDAPDRATLAIAAVMAGARQLRRTTVSAAR</sequence>
<reference evidence="2 3" key="1">
    <citation type="submission" date="2019-06" db="EMBL/GenBank/DDBJ databases">
        <title>Sequencing the genomes of 1000 actinobacteria strains.</title>
        <authorList>
            <person name="Klenk H.-P."/>
        </authorList>
    </citation>
    <scope>NUCLEOTIDE SEQUENCE [LARGE SCALE GENOMIC DNA]</scope>
    <source>
        <strain evidence="2 3">DSM 46837</strain>
    </source>
</reference>
<dbReference type="GO" id="GO:0005524">
    <property type="term" value="F:ATP binding"/>
    <property type="evidence" value="ECO:0007669"/>
    <property type="project" value="InterPro"/>
</dbReference>
<dbReference type="InterPro" id="IPR016102">
    <property type="entry name" value="Succinyl-CoA_synth-like"/>
</dbReference>
<dbReference type="SMART" id="SM00881">
    <property type="entry name" value="CoA_binding"/>
    <property type="match status" value="1"/>
</dbReference>
<dbReference type="SUPFAM" id="SSF51735">
    <property type="entry name" value="NAD(P)-binding Rossmann-fold domains"/>
    <property type="match status" value="1"/>
</dbReference>
<dbReference type="SUPFAM" id="SSF52210">
    <property type="entry name" value="Succinyl-CoA synthetase domains"/>
    <property type="match status" value="2"/>
</dbReference>
<feature type="domain" description="CoA-binding" evidence="1">
    <location>
        <begin position="229"/>
        <end position="324"/>
    </location>
</feature>
<organism evidence="2 3">
    <name type="scientific">Blastococcus colisei</name>
    <dbReference type="NCBI Taxonomy" id="1564162"/>
    <lineage>
        <taxon>Bacteria</taxon>
        <taxon>Bacillati</taxon>
        <taxon>Actinomycetota</taxon>
        <taxon>Actinomycetes</taxon>
        <taxon>Geodermatophilales</taxon>
        <taxon>Geodermatophilaceae</taxon>
        <taxon>Blastococcus</taxon>
    </lineage>
</organism>
<dbReference type="InterPro" id="IPR036291">
    <property type="entry name" value="NAD(P)-bd_dom_sf"/>
</dbReference>
<name>A0A543P1V1_9ACTN</name>
<dbReference type="AlphaFoldDB" id="A0A543P1V1"/>
<dbReference type="Pfam" id="PF13380">
    <property type="entry name" value="CoA_binding_2"/>
    <property type="match status" value="1"/>
</dbReference>
<dbReference type="PANTHER" id="PTHR42793">
    <property type="entry name" value="COA BINDING DOMAIN CONTAINING PROTEIN"/>
    <property type="match status" value="1"/>
</dbReference>
<dbReference type="RefSeq" id="WP_170182669.1">
    <property type="nucleotide sequence ID" value="NZ_VFQE01000002.1"/>
</dbReference>
<gene>
    <name evidence="2" type="ORF">FHU33_4742</name>
</gene>
<dbReference type="SUPFAM" id="SSF56059">
    <property type="entry name" value="Glutathione synthetase ATP-binding domain-like"/>
    <property type="match status" value="1"/>
</dbReference>
<dbReference type="InterPro" id="IPR003781">
    <property type="entry name" value="CoA-bd"/>
</dbReference>
<proteinExistence type="predicted"/>
<dbReference type="Gene3D" id="3.40.50.261">
    <property type="entry name" value="Succinyl-CoA synthetase domains"/>
    <property type="match status" value="2"/>
</dbReference>
<dbReference type="Gene3D" id="3.30.470.20">
    <property type="entry name" value="ATP-grasp fold, B domain"/>
    <property type="match status" value="1"/>
</dbReference>
<evidence type="ECO:0000313" key="2">
    <source>
        <dbReference type="EMBL" id="TQN38062.1"/>
    </source>
</evidence>
<dbReference type="Gene3D" id="3.30.1490.20">
    <property type="entry name" value="ATP-grasp fold, A domain"/>
    <property type="match status" value="1"/>
</dbReference>
<dbReference type="Pfam" id="PF13607">
    <property type="entry name" value="Succ_CoA_lig"/>
    <property type="match status" value="1"/>
</dbReference>
<accession>A0A543P1V1</accession>
<dbReference type="EMBL" id="VFQE01000002">
    <property type="protein sequence ID" value="TQN38062.1"/>
    <property type="molecule type" value="Genomic_DNA"/>
</dbReference>
<dbReference type="Proteomes" id="UP000319865">
    <property type="component" value="Unassembled WGS sequence"/>
</dbReference>
<comment type="caution">
    <text evidence="2">The sequence shown here is derived from an EMBL/GenBank/DDBJ whole genome shotgun (WGS) entry which is preliminary data.</text>
</comment>
<evidence type="ECO:0000313" key="3">
    <source>
        <dbReference type="Proteomes" id="UP000319865"/>
    </source>
</evidence>